<evidence type="ECO:0000256" key="2">
    <source>
        <dbReference type="ARBA" id="ARBA00022630"/>
    </source>
</evidence>
<evidence type="ECO:0000256" key="9">
    <source>
        <dbReference type="ARBA" id="ARBA00034328"/>
    </source>
</evidence>
<feature type="domain" description="Acyl-CoA oxidase/dehydrogenase middle" evidence="14">
    <location>
        <begin position="129"/>
        <end position="215"/>
    </location>
</feature>
<evidence type="ECO:0000256" key="1">
    <source>
        <dbReference type="ARBA" id="ARBA00004496"/>
    </source>
</evidence>
<dbReference type="EMBL" id="BONU01000010">
    <property type="protein sequence ID" value="GIG73578.1"/>
    <property type="molecule type" value="Genomic_DNA"/>
</dbReference>
<evidence type="ECO:0000259" key="16">
    <source>
        <dbReference type="Pfam" id="PF08028"/>
    </source>
</evidence>
<evidence type="ECO:0000256" key="13">
    <source>
        <dbReference type="ARBA" id="ARBA00049456"/>
    </source>
</evidence>
<dbReference type="GO" id="GO:0004497">
    <property type="term" value="F:monooxygenase activity"/>
    <property type="evidence" value="ECO:0007669"/>
    <property type="project" value="UniProtKB-KW"/>
</dbReference>
<dbReference type="InterPro" id="IPR013786">
    <property type="entry name" value="AcylCoA_DH/ox_N"/>
</dbReference>
<organism evidence="17 18">
    <name type="scientific">Planosporangium flavigriseum</name>
    <dbReference type="NCBI Taxonomy" id="373681"/>
    <lineage>
        <taxon>Bacteria</taxon>
        <taxon>Bacillati</taxon>
        <taxon>Actinomycetota</taxon>
        <taxon>Actinomycetes</taxon>
        <taxon>Micromonosporales</taxon>
        <taxon>Micromonosporaceae</taxon>
        <taxon>Planosporangium</taxon>
    </lineage>
</organism>
<dbReference type="Pfam" id="PF02771">
    <property type="entry name" value="Acyl-CoA_dh_N"/>
    <property type="match status" value="1"/>
</dbReference>
<evidence type="ECO:0000256" key="3">
    <source>
        <dbReference type="ARBA" id="ARBA00022643"/>
    </source>
</evidence>
<keyword evidence="4" id="KW-0547">Nucleotide-binding</keyword>
<dbReference type="RefSeq" id="WP_168077586.1">
    <property type="nucleotide sequence ID" value="NZ_BAAAQJ010000003.1"/>
</dbReference>
<sequence>MDENTSTVTRPVKGIDAALAIAGELADRWRLGAVERDRTRAFPHAEIAELKTSGIHALGVPEADGGSGATYGERCRVLRRIAEVDPSIGQIFLVHLYWTEVMNQAAPEQLRSELNQKIARGELWLGNAASELGTRTAVESSLTMSKDGTGWLLNGRKFYCTGSLAADLLVVTGSDPATQEHRLAFVPVDTPGVSIIDDWSGMGQRGTSSGSAEFVNARVPASRVPDPDTFMGLFESQSSMITVFAQSLLSSIHVGIAKNALHDTIEYVRSRARPWFQSDVNRASDDPYVLRHIGRMQAQLDATEALQDRAYQIMDDAGASPSDTGRGEAIVAVSKVKLMSTEVGLEICERLFQVSGASGTVAKYGLDRHWRNLRTLSLHDPVDYKAKLIGDHAVNHRYPRVSYYT</sequence>
<evidence type="ECO:0000256" key="7">
    <source>
        <dbReference type="ARBA" id="ARBA00034307"/>
    </source>
</evidence>
<dbReference type="PANTHER" id="PTHR43884">
    <property type="entry name" value="ACYL-COA DEHYDROGENASE"/>
    <property type="match status" value="1"/>
</dbReference>
<dbReference type="InterPro" id="IPR013107">
    <property type="entry name" value="Acyl-CoA_DH_C"/>
</dbReference>
<dbReference type="SUPFAM" id="SSF47203">
    <property type="entry name" value="Acyl-CoA dehydrogenase C-terminal domain-like"/>
    <property type="match status" value="1"/>
</dbReference>
<dbReference type="SUPFAM" id="SSF56645">
    <property type="entry name" value="Acyl-CoA dehydrogenase NM domain-like"/>
    <property type="match status" value="1"/>
</dbReference>
<dbReference type="GO" id="GO:0006552">
    <property type="term" value="P:L-leucine catabolic process"/>
    <property type="evidence" value="ECO:0007669"/>
    <property type="project" value="TreeGrafter"/>
</dbReference>
<comment type="catalytic activity">
    <reaction evidence="12">
        <text>dibenzothiophene 5-oxide + FMNH2 + O2 = dibenzothiophene 5,5-dioxide + FMN + H2O + H(+)</text>
        <dbReference type="Rhea" id="RHEA:49080"/>
        <dbReference type="ChEBI" id="CHEBI:15377"/>
        <dbReference type="ChEBI" id="CHEBI:15378"/>
        <dbReference type="ChEBI" id="CHEBI:15379"/>
        <dbReference type="ChEBI" id="CHEBI:23683"/>
        <dbReference type="ChEBI" id="CHEBI:57618"/>
        <dbReference type="ChEBI" id="CHEBI:58210"/>
        <dbReference type="ChEBI" id="CHEBI:90356"/>
    </reaction>
</comment>
<evidence type="ECO:0000313" key="18">
    <source>
        <dbReference type="Proteomes" id="UP000653674"/>
    </source>
</evidence>
<evidence type="ECO:0000256" key="5">
    <source>
        <dbReference type="ARBA" id="ARBA00023002"/>
    </source>
</evidence>
<gene>
    <name evidence="17" type="ORF">Pfl04_19820</name>
</gene>
<dbReference type="InterPro" id="IPR009100">
    <property type="entry name" value="AcylCoA_DH/oxidase_NM_dom_sf"/>
</dbReference>
<dbReference type="PIRSF" id="PIRSF016578">
    <property type="entry name" value="HsaA"/>
    <property type="match status" value="1"/>
</dbReference>
<accession>A0A8J3PM70</accession>
<dbReference type="InterPro" id="IPR046373">
    <property type="entry name" value="Acyl-CoA_Oxase/DH_mid-dom_sf"/>
</dbReference>
<feature type="domain" description="Acyl-CoA dehydrogenase/oxidase N-terminal" evidence="15">
    <location>
        <begin position="33"/>
        <end position="122"/>
    </location>
</feature>
<evidence type="ECO:0000259" key="14">
    <source>
        <dbReference type="Pfam" id="PF02770"/>
    </source>
</evidence>
<keyword evidence="6" id="KW-0503">Monooxygenase</keyword>
<comment type="catalytic activity">
    <reaction evidence="13">
        <text>dibenzothiophene + 2 FMNH2 + 2 O2 = dibenzothiophene 5,5-dioxide + 2 FMN + 2 H2O + 2 H(+)</text>
        <dbReference type="Rhea" id="RHEA:49072"/>
        <dbReference type="ChEBI" id="CHEBI:15377"/>
        <dbReference type="ChEBI" id="CHEBI:15378"/>
        <dbReference type="ChEBI" id="CHEBI:15379"/>
        <dbReference type="ChEBI" id="CHEBI:23681"/>
        <dbReference type="ChEBI" id="CHEBI:57618"/>
        <dbReference type="ChEBI" id="CHEBI:58210"/>
        <dbReference type="ChEBI" id="CHEBI:90356"/>
        <dbReference type="EC" id="1.14.14.21"/>
    </reaction>
</comment>
<feature type="domain" description="Acyl-CoA dehydrogenase C-terminal" evidence="16">
    <location>
        <begin position="249"/>
        <end position="381"/>
    </location>
</feature>
<dbReference type="Gene3D" id="1.20.140.10">
    <property type="entry name" value="Butyryl-CoA Dehydrogenase, subunit A, domain 3"/>
    <property type="match status" value="1"/>
</dbReference>
<evidence type="ECO:0000256" key="10">
    <source>
        <dbReference type="ARBA" id="ARBA00034345"/>
    </source>
</evidence>
<comment type="caution">
    <text evidence="17">The sequence shown here is derived from an EMBL/GenBank/DDBJ whole genome shotgun (WGS) entry which is preliminary data.</text>
</comment>
<protein>
    <recommendedName>
        <fullName evidence="10">Dibenzothiophene monooxygenase</fullName>
        <ecNumber evidence="9">1.14.14.21</ecNumber>
    </recommendedName>
</protein>
<evidence type="ECO:0000256" key="8">
    <source>
        <dbReference type="ARBA" id="ARBA00034317"/>
    </source>
</evidence>
<dbReference type="Gene3D" id="2.40.110.10">
    <property type="entry name" value="Butyryl-CoA Dehydrogenase, subunit A, domain 2"/>
    <property type="match status" value="1"/>
</dbReference>
<comment type="similarity">
    <text evidence="8">Belongs to the DszC flavin monooxygenase family.</text>
</comment>
<dbReference type="GO" id="GO:0008470">
    <property type="term" value="F:3-methylbutanoyl-CoA dehydrogenase activity"/>
    <property type="evidence" value="ECO:0007669"/>
    <property type="project" value="TreeGrafter"/>
</dbReference>
<comment type="catalytic activity">
    <reaction evidence="11">
        <text>dibenzothiophene + FMNH2 + O2 = dibenzothiophene 5-oxide + FMN + H2O + H(+)</text>
        <dbReference type="Rhea" id="RHEA:49076"/>
        <dbReference type="ChEBI" id="CHEBI:15377"/>
        <dbReference type="ChEBI" id="CHEBI:15378"/>
        <dbReference type="ChEBI" id="CHEBI:15379"/>
        <dbReference type="ChEBI" id="CHEBI:23681"/>
        <dbReference type="ChEBI" id="CHEBI:23683"/>
        <dbReference type="ChEBI" id="CHEBI:57618"/>
        <dbReference type="ChEBI" id="CHEBI:58210"/>
    </reaction>
</comment>
<evidence type="ECO:0000256" key="4">
    <source>
        <dbReference type="ARBA" id="ARBA00022741"/>
    </source>
</evidence>
<reference evidence="17" key="1">
    <citation type="submission" date="2021-01" db="EMBL/GenBank/DDBJ databases">
        <title>Whole genome shotgun sequence of Planosporangium flavigriseum NBRC 105377.</title>
        <authorList>
            <person name="Komaki H."/>
            <person name="Tamura T."/>
        </authorList>
    </citation>
    <scope>NUCLEOTIDE SEQUENCE</scope>
    <source>
        <strain evidence="17">NBRC 105377</strain>
    </source>
</reference>
<keyword evidence="5" id="KW-0560">Oxidoreductase</keyword>
<evidence type="ECO:0000256" key="6">
    <source>
        <dbReference type="ARBA" id="ARBA00023033"/>
    </source>
</evidence>
<keyword evidence="3" id="KW-0288">FMN</keyword>
<name>A0A8J3PM70_9ACTN</name>
<dbReference type="InterPro" id="IPR036250">
    <property type="entry name" value="AcylCo_DH-like_C"/>
</dbReference>
<dbReference type="AlphaFoldDB" id="A0A8J3PM70"/>
<comment type="subcellular location">
    <subcellularLocation>
        <location evidence="1">Cytoplasm</location>
    </subcellularLocation>
</comment>
<dbReference type="Gene3D" id="1.10.540.10">
    <property type="entry name" value="Acyl-CoA dehydrogenase/oxidase, N-terminal domain"/>
    <property type="match status" value="1"/>
</dbReference>
<evidence type="ECO:0000256" key="12">
    <source>
        <dbReference type="ARBA" id="ARBA00048445"/>
    </source>
</evidence>
<dbReference type="Proteomes" id="UP000653674">
    <property type="component" value="Unassembled WGS sequence"/>
</dbReference>
<dbReference type="InterPro" id="IPR037069">
    <property type="entry name" value="AcylCoA_DH/ox_N_sf"/>
</dbReference>
<dbReference type="EC" id="1.14.14.21" evidence="9"/>
<evidence type="ECO:0000256" key="11">
    <source>
        <dbReference type="ARBA" id="ARBA00047859"/>
    </source>
</evidence>
<comment type="pathway">
    <text evidence="7">Sulfur metabolism; dibenzothiophene degradation.</text>
</comment>
<proteinExistence type="inferred from homology"/>
<dbReference type="Pfam" id="PF02770">
    <property type="entry name" value="Acyl-CoA_dh_M"/>
    <property type="match status" value="1"/>
</dbReference>
<dbReference type="PANTHER" id="PTHR43884:SF12">
    <property type="entry name" value="ISOVALERYL-COA DEHYDROGENASE, MITOCHONDRIAL-RELATED"/>
    <property type="match status" value="1"/>
</dbReference>
<evidence type="ECO:0000259" key="15">
    <source>
        <dbReference type="Pfam" id="PF02771"/>
    </source>
</evidence>
<dbReference type="GO" id="GO:0050660">
    <property type="term" value="F:flavin adenine dinucleotide binding"/>
    <property type="evidence" value="ECO:0007669"/>
    <property type="project" value="InterPro"/>
</dbReference>
<dbReference type="InterPro" id="IPR006091">
    <property type="entry name" value="Acyl-CoA_Oxase/DH_mid-dom"/>
</dbReference>
<dbReference type="Pfam" id="PF08028">
    <property type="entry name" value="Acyl-CoA_dh_2"/>
    <property type="match status" value="1"/>
</dbReference>
<keyword evidence="18" id="KW-1185">Reference proteome</keyword>
<evidence type="ECO:0000313" key="17">
    <source>
        <dbReference type="EMBL" id="GIG73578.1"/>
    </source>
</evidence>
<keyword evidence="2" id="KW-0285">Flavoprotein</keyword>
<dbReference type="GO" id="GO:0005737">
    <property type="term" value="C:cytoplasm"/>
    <property type="evidence" value="ECO:0007669"/>
    <property type="project" value="UniProtKB-SubCell"/>
</dbReference>